<proteinExistence type="inferred from homology"/>
<feature type="transmembrane region" description="Helical" evidence="8">
    <location>
        <begin position="127"/>
        <end position="151"/>
    </location>
</feature>
<evidence type="ECO:0000256" key="6">
    <source>
        <dbReference type="ARBA" id="ARBA00022989"/>
    </source>
</evidence>
<keyword evidence="6 8" id="KW-1133">Transmembrane helix</keyword>
<dbReference type="Proteomes" id="UP001369082">
    <property type="component" value="Unassembled WGS sequence"/>
</dbReference>
<dbReference type="NCBIfam" id="TIGR00795">
    <property type="entry name" value="lctP"/>
    <property type="match status" value="1"/>
</dbReference>
<dbReference type="PANTHER" id="PTHR30003">
    <property type="entry name" value="L-LACTATE PERMEASE"/>
    <property type="match status" value="1"/>
</dbReference>
<evidence type="ECO:0000256" key="7">
    <source>
        <dbReference type="ARBA" id="ARBA00023136"/>
    </source>
</evidence>
<name>A0ABU9GMQ4_9GAMM</name>
<keyword evidence="4" id="KW-1003">Cell membrane</keyword>
<evidence type="ECO:0000313" key="10">
    <source>
        <dbReference type="Proteomes" id="UP001369082"/>
    </source>
</evidence>
<feature type="transmembrane region" description="Helical" evidence="8">
    <location>
        <begin position="33"/>
        <end position="50"/>
    </location>
</feature>
<dbReference type="RefSeq" id="WP_341596608.1">
    <property type="nucleotide sequence ID" value="NZ_JBAKAZ010000007.1"/>
</dbReference>
<feature type="transmembrane region" description="Helical" evidence="8">
    <location>
        <begin position="261"/>
        <end position="278"/>
    </location>
</feature>
<feature type="transmembrane region" description="Helical" evidence="8">
    <location>
        <begin position="62"/>
        <end position="82"/>
    </location>
</feature>
<feature type="transmembrane region" description="Helical" evidence="8">
    <location>
        <begin position="411"/>
        <end position="435"/>
    </location>
</feature>
<gene>
    <name evidence="9" type="ORF">V6256_03165</name>
</gene>
<evidence type="ECO:0000256" key="5">
    <source>
        <dbReference type="ARBA" id="ARBA00022692"/>
    </source>
</evidence>
<evidence type="ECO:0000256" key="3">
    <source>
        <dbReference type="ARBA" id="ARBA00022448"/>
    </source>
</evidence>
<dbReference type="PANTHER" id="PTHR30003:SF0">
    <property type="entry name" value="GLYCOLATE PERMEASE GLCA-RELATED"/>
    <property type="match status" value="1"/>
</dbReference>
<reference evidence="9 10" key="1">
    <citation type="submission" date="2024-02" db="EMBL/GenBank/DDBJ databases">
        <title>Bacteria isolated from the canopy kelp, Nereocystis luetkeana.</title>
        <authorList>
            <person name="Pfister C.A."/>
            <person name="Younker I.T."/>
            <person name="Light S.H."/>
        </authorList>
    </citation>
    <scope>NUCLEOTIDE SEQUENCE [LARGE SCALE GENOMIC DNA]</scope>
    <source>
        <strain evidence="9 10">TI.1.05</strain>
    </source>
</reference>
<dbReference type="Pfam" id="PF02652">
    <property type="entry name" value="Lactate_perm"/>
    <property type="match status" value="1"/>
</dbReference>
<feature type="transmembrane region" description="Helical" evidence="8">
    <location>
        <begin position="374"/>
        <end position="391"/>
    </location>
</feature>
<comment type="caution">
    <text evidence="9">The sequence shown here is derived from an EMBL/GenBank/DDBJ whole genome shotgun (WGS) entry which is preliminary data.</text>
</comment>
<accession>A0ABU9GMQ4</accession>
<comment type="function">
    <text evidence="8">Uptake of L-lactate across the membrane. Can also transport D-lactate and glycolate.</text>
</comment>
<evidence type="ECO:0000313" key="9">
    <source>
        <dbReference type="EMBL" id="MEL0628598.1"/>
    </source>
</evidence>
<protein>
    <recommendedName>
        <fullName evidence="8">L-lactate permease</fullName>
    </recommendedName>
</protein>
<evidence type="ECO:0000256" key="8">
    <source>
        <dbReference type="RuleBase" id="RU365092"/>
    </source>
</evidence>
<feature type="transmembrane region" description="Helical" evidence="8">
    <location>
        <begin position="542"/>
        <end position="560"/>
    </location>
</feature>
<keyword evidence="8" id="KW-0997">Cell inner membrane</keyword>
<dbReference type="InterPro" id="IPR003804">
    <property type="entry name" value="Lactate_perm"/>
</dbReference>
<comment type="similarity">
    <text evidence="2 8">Belongs to the lactate permease family.</text>
</comment>
<keyword evidence="3 8" id="KW-0813">Transport</keyword>
<feature type="transmembrane region" description="Helical" evidence="8">
    <location>
        <begin position="455"/>
        <end position="476"/>
    </location>
</feature>
<evidence type="ECO:0000256" key="2">
    <source>
        <dbReference type="ARBA" id="ARBA00010100"/>
    </source>
</evidence>
<comment type="subcellular location">
    <subcellularLocation>
        <location evidence="8">Cell inner membrane</location>
        <topology evidence="8">Multi-pass membrane protein</topology>
    </subcellularLocation>
    <subcellularLocation>
        <location evidence="1">Cell membrane</location>
        <topology evidence="1">Multi-pass membrane protein</topology>
    </subcellularLocation>
</comment>
<dbReference type="EMBL" id="JBAKAZ010000007">
    <property type="protein sequence ID" value="MEL0628598.1"/>
    <property type="molecule type" value="Genomic_DNA"/>
</dbReference>
<feature type="transmembrane region" description="Helical" evidence="8">
    <location>
        <begin position="324"/>
        <end position="345"/>
    </location>
</feature>
<keyword evidence="10" id="KW-1185">Reference proteome</keyword>
<feature type="transmembrane region" description="Helical" evidence="8">
    <location>
        <begin position="235"/>
        <end position="255"/>
    </location>
</feature>
<keyword evidence="5 8" id="KW-0812">Transmembrane</keyword>
<organism evidence="9 10">
    <name type="scientific">Psychromonas aquatilis</name>
    <dbReference type="NCBI Taxonomy" id="2005072"/>
    <lineage>
        <taxon>Bacteria</taxon>
        <taxon>Pseudomonadati</taxon>
        <taxon>Pseudomonadota</taxon>
        <taxon>Gammaproteobacteria</taxon>
        <taxon>Alteromonadales</taxon>
        <taxon>Psychromonadaceae</taxon>
        <taxon>Psychromonas</taxon>
    </lineage>
</organism>
<sequence length="572" mass="60726">MNSTLLALIAFSPIVMAAILLVGLNWPAKKAMPVAFLLTAIIAFFVWDMSSTRIIASSLQGLMITVSVLWIVFGAIFLLNTLKHTGAINVIRNGFINISPDRRIQAIIIAWCFGSFIEGASGFGTPAAIAAPLLVAIGFPALAAVVIGMMIQSTPVSFGAVGTPIIVGVNKGLDTHNISETLASSGATWEHYLQEITSNVAIIHGIVGTLIPVLMAMMLTRFFGKNKNWTEGLNILPFALFAGLAFTVPYALTGAFLGPEFPSLMGGLISLTIVVTAAKKGFLVPKKVWDFEAQYQWPKEWLGSLKMNLKDDFKKTKQKKEISLALAWLPYLLLAIILVFSRISVEFKDFLRSVSLSFTNILGETGISSAIEPLYLPGGILVFVALLAVLLQSNSLRPLGCAFKESSKTLLGAGFVLIFAIPMVRIFINSGINGAELASMPVTTANFAGNLVGDLFPALSAFIGALGAFIAGSNTISNMMFSQFQFEVAQTLAVSSTAIVSLQAVGAAAGNMIAIHNVVAASATVGLLGREGIILRKTIIPTFYYVAVTGIIGLVIIYGFNVSDSLMSAQGG</sequence>
<evidence type="ECO:0000256" key="4">
    <source>
        <dbReference type="ARBA" id="ARBA00022475"/>
    </source>
</evidence>
<evidence type="ECO:0000256" key="1">
    <source>
        <dbReference type="ARBA" id="ARBA00004651"/>
    </source>
</evidence>
<feature type="transmembrane region" description="Helical" evidence="8">
    <location>
        <begin position="201"/>
        <end position="223"/>
    </location>
</feature>
<keyword evidence="7 8" id="KW-0472">Membrane</keyword>